<dbReference type="OrthoDB" id="5998734at2"/>
<evidence type="ECO:0000256" key="2">
    <source>
        <dbReference type="SAM" id="Coils"/>
    </source>
</evidence>
<evidence type="ECO:0000313" key="5">
    <source>
        <dbReference type="Proteomes" id="UP000030003"/>
    </source>
</evidence>
<keyword evidence="5" id="KW-1185">Reference proteome</keyword>
<sequence>MTTGDDRLEQRLVELETRLSFQERALGELSDALAAARDEEARNNLKLMQVTEELRQLRLSLSANPPSADPAAEPPPPHY</sequence>
<dbReference type="Gene3D" id="1.20.5.300">
    <property type="match status" value="1"/>
</dbReference>
<dbReference type="EMBL" id="AVBH01000011">
    <property type="protein sequence ID" value="KGO99563.1"/>
    <property type="molecule type" value="Genomic_DNA"/>
</dbReference>
<name>A0A0A0M955_9GAMM</name>
<dbReference type="InterPro" id="IPR007236">
    <property type="entry name" value="SlyX"/>
</dbReference>
<protein>
    <recommendedName>
        <fullName evidence="1">Protein SlyX homolog</fullName>
    </recommendedName>
</protein>
<comment type="similarity">
    <text evidence="1">Belongs to the SlyX family.</text>
</comment>
<feature type="coiled-coil region" evidence="2">
    <location>
        <begin position="5"/>
        <end position="39"/>
    </location>
</feature>
<gene>
    <name evidence="1" type="primary">slyX</name>
    <name evidence="4" type="ORF">N791_04315</name>
</gene>
<dbReference type="Pfam" id="PF04102">
    <property type="entry name" value="SlyX"/>
    <property type="match status" value="1"/>
</dbReference>
<dbReference type="eggNOG" id="COG2900">
    <property type="taxonomic scope" value="Bacteria"/>
</dbReference>
<dbReference type="STRING" id="1385515.GCA_000423325_00206"/>
<comment type="caution">
    <text evidence="4">The sequence shown here is derived from an EMBL/GenBank/DDBJ whole genome shotgun (WGS) entry which is preliminary data.</text>
</comment>
<dbReference type="PANTHER" id="PTHR36508">
    <property type="entry name" value="PROTEIN SLYX"/>
    <property type="match status" value="1"/>
</dbReference>
<proteinExistence type="inferred from homology"/>
<reference evidence="4 5" key="1">
    <citation type="submission" date="2013-08" db="EMBL/GenBank/DDBJ databases">
        <title>Genomic analysis of Lysobacter defluvii.</title>
        <authorList>
            <person name="Wang Q."/>
            <person name="Wang G."/>
        </authorList>
    </citation>
    <scope>NUCLEOTIDE SEQUENCE [LARGE SCALE GENOMIC DNA]</scope>
    <source>
        <strain evidence="4 5">IMMIB APB-9</strain>
    </source>
</reference>
<dbReference type="PANTHER" id="PTHR36508:SF1">
    <property type="entry name" value="PROTEIN SLYX"/>
    <property type="match status" value="1"/>
</dbReference>
<dbReference type="HAMAP" id="MF_00715">
    <property type="entry name" value="SlyX"/>
    <property type="match status" value="1"/>
</dbReference>
<dbReference type="AlphaFoldDB" id="A0A0A0M955"/>
<evidence type="ECO:0000256" key="1">
    <source>
        <dbReference type="HAMAP-Rule" id="MF_00715"/>
    </source>
</evidence>
<dbReference type="Proteomes" id="UP000030003">
    <property type="component" value="Unassembled WGS sequence"/>
</dbReference>
<keyword evidence="2" id="KW-0175">Coiled coil</keyword>
<organism evidence="4 5">
    <name type="scientific">Lysobacter defluvii IMMIB APB-9 = DSM 18482</name>
    <dbReference type="NCBI Taxonomy" id="1385515"/>
    <lineage>
        <taxon>Bacteria</taxon>
        <taxon>Pseudomonadati</taxon>
        <taxon>Pseudomonadota</taxon>
        <taxon>Gammaproteobacteria</taxon>
        <taxon>Lysobacterales</taxon>
        <taxon>Lysobacteraceae</taxon>
        <taxon>Novilysobacter</taxon>
    </lineage>
</organism>
<feature type="region of interest" description="Disordered" evidence="3">
    <location>
        <begin position="58"/>
        <end position="79"/>
    </location>
</feature>
<dbReference type="RefSeq" id="WP_027068782.1">
    <property type="nucleotide sequence ID" value="NZ_AUHT01000004.1"/>
</dbReference>
<evidence type="ECO:0000313" key="4">
    <source>
        <dbReference type="EMBL" id="KGO99563.1"/>
    </source>
</evidence>
<evidence type="ECO:0000256" key="3">
    <source>
        <dbReference type="SAM" id="MobiDB-lite"/>
    </source>
</evidence>
<accession>A0A0A0M955</accession>